<dbReference type="AlphaFoldDB" id="A0A9P0MAI9"/>
<name>A0A9P0MAI9_ACAOB</name>
<evidence type="ECO:0000313" key="2">
    <source>
        <dbReference type="EMBL" id="CAH2012539.1"/>
    </source>
</evidence>
<evidence type="ECO:0000256" key="1">
    <source>
        <dbReference type="SAM" id="MobiDB-lite"/>
    </source>
</evidence>
<sequence>MAAEQVVDGTLSKSTTIGEADTGGIEYGLPLQEVYKLAFNFYKGMLLCKNAHKLIQTILSRKRRQSFPL</sequence>
<comment type="caution">
    <text evidence="2">The sequence shown here is derived from an EMBL/GenBank/DDBJ whole genome shotgun (WGS) entry which is preliminary data.</text>
</comment>
<organism evidence="2 3">
    <name type="scientific">Acanthoscelides obtectus</name>
    <name type="common">Bean weevil</name>
    <name type="synonym">Bruchus obtectus</name>
    <dbReference type="NCBI Taxonomy" id="200917"/>
    <lineage>
        <taxon>Eukaryota</taxon>
        <taxon>Metazoa</taxon>
        <taxon>Ecdysozoa</taxon>
        <taxon>Arthropoda</taxon>
        <taxon>Hexapoda</taxon>
        <taxon>Insecta</taxon>
        <taxon>Pterygota</taxon>
        <taxon>Neoptera</taxon>
        <taxon>Endopterygota</taxon>
        <taxon>Coleoptera</taxon>
        <taxon>Polyphaga</taxon>
        <taxon>Cucujiformia</taxon>
        <taxon>Chrysomeloidea</taxon>
        <taxon>Chrysomelidae</taxon>
        <taxon>Bruchinae</taxon>
        <taxon>Bruchini</taxon>
        <taxon>Acanthoscelides</taxon>
    </lineage>
</organism>
<protein>
    <submittedName>
        <fullName evidence="2">Uncharacterized protein</fullName>
    </submittedName>
</protein>
<keyword evidence="3" id="KW-1185">Reference proteome</keyword>
<accession>A0A9P0MAI9</accession>
<feature type="region of interest" description="Disordered" evidence="1">
    <location>
        <begin position="1"/>
        <end position="22"/>
    </location>
</feature>
<gene>
    <name evidence="2" type="ORF">ACAOBT_LOCUS32908</name>
</gene>
<evidence type="ECO:0000313" key="3">
    <source>
        <dbReference type="Proteomes" id="UP001152888"/>
    </source>
</evidence>
<reference evidence="2" key="1">
    <citation type="submission" date="2022-03" db="EMBL/GenBank/DDBJ databases">
        <authorList>
            <person name="Sayadi A."/>
        </authorList>
    </citation>
    <scope>NUCLEOTIDE SEQUENCE</scope>
</reference>
<proteinExistence type="predicted"/>
<dbReference type="EMBL" id="CAKOFQ010008195">
    <property type="protein sequence ID" value="CAH2012539.1"/>
    <property type="molecule type" value="Genomic_DNA"/>
</dbReference>
<dbReference type="Proteomes" id="UP001152888">
    <property type="component" value="Unassembled WGS sequence"/>
</dbReference>